<name>A0A2T7NIM9_POMCA</name>
<comment type="caution">
    <text evidence="1">The sequence shown here is derived from an EMBL/GenBank/DDBJ whole genome shotgun (WGS) entry which is preliminary data.</text>
</comment>
<dbReference type="EMBL" id="PZQS01000012">
    <property type="protein sequence ID" value="PVD21012.1"/>
    <property type="molecule type" value="Genomic_DNA"/>
</dbReference>
<keyword evidence="2" id="KW-1185">Reference proteome</keyword>
<dbReference type="Proteomes" id="UP000245119">
    <property type="component" value="Linkage Group LG12"/>
</dbReference>
<accession>A0A2T7NIM9</accession>
<reference evidence="1 2" key="1">
    <citation type="submission" date="2018-04" db="EMBL/GenBank/DDBJ databases">
        <title>The genome of golden apple snail Pomacea canaliculata provides insight into stress tolerance and invasive adaptation.</title>
        <authorList>
            <person name="Liu C."/>
            <person name="Liu B."/>
            <person name="Ren Y."/>
            <person name="Zhang Y."/>
            <person name="Wang H."/>
            <person name="Li S."/>
            <person name="Jiang F."/>
            <person name="Yin L."/>
            <person name="Zhang G."/>
            <person name="Qian W."/>
            <person name="Fan W."/>
        </authorList>
    </citation>
    <scope>NUCLEOTIDE SEQUENCE [LARGE SCALE GENOMIC DNA]</scope>
    <source>
        <strain evidence="1">SZHN2017</strain>
        <tissue evidence="1">Muscle</tissue>
    </source>
</reference>
<dbReference type="OrthoDB" id="6071928at2759"/>
<protein>
    <submittedName>
        <fullName evidence="1">Uncharacterized protein</fullName>
    </submittedName>
</protein>
<sequence>MVHVNCPGQPEVTYFFLGHAYIAQGGGMAASADEQLLDKVTHRLKVCAICAYEKALSVRVLRDFMSCNDTCTRRKVAADSSNDVGAGRTETFTFTEQSNVYCHEFLTSADTPIPPLGQDCRGTCQSSLEVRFMVTDTSVAGEAAFGVASTGLGQVYLDQVLTCHEGYRSTCKSTFGH</sequence>
<evidence type="ECO:0000313" key="2">
    <source>
        <dbReference type="Proteomes" id="UP000245119"/>
    </source>
</evidence>
<gene>
    <name evidence="1" type="ORF">C0Q70_19178</name>
</gene>
<dbReference type="AlphaFoldDB" id="A0A2T7NIM9"/>
<proteinExistence type="predicted"/>
<organism evidence="1 2">
    <name type="scientific">Pomacea canaliculata</name>
    <name type="common">Golden apple snail</name>
    <dbReference type="NCBI Taxonomy" id="400727"/>
    <lineage>
        <taxon>Eukaryota</taxon>
        <taxon>Metazoa</taxon>
        <taxon>Spiralia</taxon>
        <taxon>Lophotrochozoa</taxon>
        <taxon>Mollusca</taxon>
        <taxon>Gastropoda</taxon>
        <taxon>Caenogastropoda</taxon>
        <taxon>Architaenioglossa</taxon>
        <taxon>Ampullarioidea</taxon>
        <taxon>Ampullariidae</taxon>
        <taxon>Pomacea</taxon>
    </lineage>
</organism>
<evidence type="ECO:0000313" key="1">
    <source>
        <dbReference type="EMBL" id="PVD21012.1"/>
    </source>
</evidence>